<keyword evidence="1" id="KW-0812">Transmembrane</keyword>
<evidence type="ECO:0008006" key="4">
    <source>
        <dbReference type="Google" id="ProtNLM"/>
    </source>
</evidence>
<feature type="transmembrane region" description="Helical" evidence="1">
    <location>
        <begin position="101"/>
        <end position="125"/>
    </location>
</feature>
<name>A0AAD5M100_PYTIN</name>
<reference evidence="2" key="1">
    <citation type="submission" date="2021-12" db="EMBL/GenBank/DDBJ databases">
        <title>Prjna785345.</title>
        <authorList>
            <person name="Rujirawat T."/>
            <person name="Krajaejun T."/>
        </authorList>
    </citation>
    <scope>NUCLEOTIDE SEQUENCE</scope>
    <source>
        <strain evidence="2">Pi057C3</strain>
    </source>
</reference>
<organism evidence="2 3">
    <name type="scientific">Pythium insidiosum</name>
    <name type="common">Pythiosis disease agent</name>
    <dbReference type="NCBI Taxonomy" id="114742"/>
    <lineage>
        <taxon>Eukaryota</taxon>
        <taxon>Sar</taxon>
        <taxon>Stramenopiles</taxon>
        <taxon>Oomycota</taxon>
        <taxon>Peronosporomycetes</taxon>
        <taxon>Pythiales</taxon>
        <taxon>Pythiaceae</taxon>
        <taxon>Pythium</taxon>
    </lineage>
</organism>
<evidence type="ECO:0000313" key="3">
    <source>
        <dbReference type="Proteomes" id="UP001209570"/>
    </source>
</evidence>
<dbReference type="AlphaFoldDB" id="A0AAD5M100"/>
<feature type="transmembrane region" description="Helical" evidence="1">
    <location>
        <begin position="414"/>
        <end position="436"/>
    </location>
</feature>
<feature type="transmembrane region" description="Helical" evidence="1">
    <location>
        <begin position="258"/>
        <end position="276"/>
    </location>
</feature>
<feature type="transmembrane region" description="Helical" evidence="1">
    <location>
        <begin position="494"/>
        <end position="517"/>
    </location>
</feature>
<keyword evidence="1" id="KW-0472">Membrane</keyword>
<feature type="transmembrane region" description="Helical" evidence="1">
    <location>
        <begin position="53"/>
        <end position="81"/>
    </location>
</feature>
<protein>
    <recommendedName>
        <fullName evidence="4">Transmembrane protein</fullName>
    </recommendedName>
</protein>
<feature type="transmembrane region" description="Helical" evidence="1">
    <location>
        <begin position="288"/>
        <end position="307"/>
    </location>
</feature>
<keyword evidence="1" id="KW-1133">Transmembrane helix</keyword>
<accession>A0AAD5M100</accession>
<dbReference type="Proteomes" id="UP001209570">
    <property type="component" value="Unassembled WGS sequence"/>
</dbReference>
<feature type="transmembrane region" description="Helical" evidence="1">
    <location>
        <begin position="189"/>
        <end position="207"/>
    </location>
</feature>
<evidence type="ECO:0000256" key="1">
    <source>
        <dbReference type="SAM" id="Phobius"/>
    </source>
</evidence>
<evidence type="ECO:0000313" key="2">
    <source>
        <dbReference type="EMBL" id="KAJ0400424.1"/>
    </source>
</evidence>
<feature type="transmembrane region" description="Helical" evidence="1">
    <location>
        <begin position="152"/>
        <end position="169"/>
    </location>
</feature>
<proteinExistence type="predicted"/>
<keyword evidence="3" id="KW-1185">Reference proteome</keyword>
<sequence length="521" mass="58005">MRLRKSVARRAVAPHPRLFSGVSIRAFDVPATTNSTVKEQAPTISRLLRQRAVWVHALVTIGLVLQKAVVAVSVTWCIAFVYSRGDIFRGVPVAQQSYDTFILALLLWTQFMYCAIGSVTQAALLRNLHFHARPEVPASIAWCYWRIVRRSFGFYLIAVALLLAATWVFSRQSVPLAIRQYKPELYCCWAANYVYTVGLGLVGQHVFKTETIEGQRRMASASSAQDTRLVSSVSVAPTGNTVAPMAPRFGRGWWRMTVVRAPMLLSVTLAAVYVQVLQSFVTVDSAKSVLALVLCNFFGKLIIQAAAKRSMLRPSVKHVRTMFLAVVLPTVLMDTQLRVVVQRVNSTQLTVTGTVVMSLLEMTIRLTKAVMLRRQIRRLERHRPGQLTQSEARQPSLALARRKIKLLAFRSAELYADMSAEYIAMGCSMTIFYFYWDHPKYRLGGTAADGVSAWSSQQTLVLVLQVAAEIAVDLVACLVEIAHGLTFHALRQQSVYLATLSASMAVCNITVSALVYLRTEL</sequence>
<comment type="caution">
    <text evidence="2">The sequence shown here is derived from an EMBL/GenBank/DDBJ whole genome shotgun (WGS) entry which is preliminary data.</text>
</comment>
<dbReference type="EMBL" id="JAKCXM010000155">
    <property type="protein sequence ID" value="KAJ0400424.1"/>
    <property type="molecule type" value="Genomic_DNA"/>
</dbReference>
<gene>
    <name evidence="2" type="ORF">P43SY_001702</name>
</gene>